<reference evidence="2 3" key="1">
    <citation type="submission" date="2024-09" db="EMBL/GenBank/DDBJ databases">
        <title>Chromosome-scale assembly of Riccia fluitans.</title>
        <authorList>
            <person name="Paukszto L."/>
            <person name="Sawicki J."/>
            <person name="Karawczyk K."/>
            <person name="Piernik-Szablinska J."/>
            <person name="Szczecinska M."/>
            <person name="Mazdziarz M."/>
        </authorList>
    </citation>
    <scope>NUCLEOTIDE SEQUENCE [LARGE SCALE GENOMIC DNA]</scope>
    <source>
        <strain evidence="2">Rf_01</strain>
        <tissue evidence="2">Aerial parts of the thallus</tissue>
    </source>
</reference>
<dbReference type="Proteomes" id="UP001605036">
    <property type="component" value="Unassembled WGS sequence"/>
</dbReference>
<organism evidence="2 3">
    <name type="scientific">Riccia fluitans</name>
    <dbReference type="NCBI Taxonomy" id="41844"/>
    <lineage>
        <taxon>Eukaryota</taxon>
        <taxon>Viridiplantae</taxon>
        <taxon>Streptophyta</taxon>
        <taxon>Embryophyta</taxon>
        <taxon>Marchantiophyta</taxon>
        <taxon>Marchantiopsida</taxon>
        <taxon>Marchantiidae</taxon>
        <taxon>Marchantiales</taxon>
        <taxon>Ricciaceae</taxon>
        <taxon>Riccia</taxon>
    </lineage>
</organism>
<dbReference type="PANTHER" id="PTHR15614:SF2">
    <property type="entry name" value="INTRAFLAGELLAR TRANSPORT PROTEIN 81 HOMOLOG"/>
    <property type="match status" value="1"/>
</dbReference>
<dbReference type="AlphaFoldDB" id="A0ABD1Y6Q4"/>
<evidence type="ECO:0000313" key="3">
    <source>
        <dbReference type="Proteomes" id="UP001605036"/>
    </source>
</evidence>
<sequence length="221" mass="25554">MLWQQTHMGSIVANKSRVASDRVVALRERRDKLQTDLDQKHAMINEVKATVLRGEDLKNYVDTLRAKSAKYKEMKKEIADLDSEYGALLRNLELLEQQTDVQPQLSTELTFKLWRWSKQRRSSSTLTCAHSSTELAMSSKEYEDGKQKLKENTLAIEKLEVSQLQIQAEKENGSVSSKLNFKIEQQEELLKSVQHKQEKIKETEHINGSQMAMMKDLLDRC</sequence>
<dbReference type="PANTHER" id="PTHR15614">
    <property type="entry name" value="INTRAFLAGELLAR TRANSPORT PROTEIN 81 HOMOLOG"/>
    <property type="match status" value="1"/>
</dbReference>
<keyword evidence="1" id="KW-0175">Coiled coil</keyword>
<dbReference type="InterPro" id="IPR029600">
    <property type="entry name" value="IFT81"/>
</dbReference>
<dbReference type="EMBL" id="JBHFFA010000006">
    <property type="protein sequence ID" value="KAL2622421.1"/>
    <property type="molecule type" value="Genomic_DNA"/>
</dbReference>
<gene>
    <name evidence="2" type="ORF">R1flu_002626</name>
</gene>
<evidence type="ECO:0000313" key="2">
    <source>
        <dbReference type="EMBL" id="KAL2622421.1"/>
    </source>
</evidence>
<evidence type="ECO:0000256" key="1">
    <source>
        <dbReference type="SAM" id="Coils"/>
    </source>
</evidence>
<name>A0ABD1Y6Q4_9MARC</name>
<accession>A0ABD1Y6Q4</accession>
<proteinExistence type="predicted"/>
<protein>
    <submittedName>
        <fullName evidence="2">Uncharacterized protein</fullName>
    </submittedName>
</protein>
<feature type="coiled-coil region" evidence="1">
    <location>
        <begin position="57"/>
        <end position="98"/>
    </location>
</feature>
<comment type="caution">
    <text evidence="2">The sequence shown here is derived from an EMBL/GenBank/DDBJ whole genome shotgun (WGS) entry which is preliminary data.</text>
</comment>
<keyword evidence="3" id="KW-1185">Reference proteome</keyword>